<organism evidence="2 3">
    <name type="scientific">Eumeta variegata</name>
    <name type="common">Bagworm moth</name>
    <name type="synonym">Eumeta japonica</name>
    <dbReference type="NCBI Taxonomy" id="151549"/>
    <lineage>
        <taxon>Eukaryota</taxon>
        <taxon>Metazoa</taxon>
        <taxon>Ecdysozoa</taxon>
        <taxon>Arthropoda</taxon>
        <taxon>Hexapoda</taxon>
        <taxon>Insecta</taxon>
        <taxon>Pterygota</taxon>
        <taxon>Neoptera</taxon>
        <taxon>Endopterygota</taxon>
        <taxon>Lepidoptera</taxon>
        <taxon>Glossata</taxon>
        <taxon>Ditrysia</taxon>
        <taxon>Tineoidea</taxon>
        <taxon>Psychidae</taxon>
        <taxon>Oiketicinae</taxon>
        <taxon>Eumeta</taxon>
    </lineage>
</organism>
<feature type="compositionally biased region" description="Polar residues" evidence="1">
    <location>
        <begin position="1"/>
        <end position="24"/>
    </location>
</feature>
<protein>
    <submittedName>
        <fullName evidence="2">Uncharacterized protein</fullName>
    </submittedName>
</protein>
<dbReference type="AlphaFoldDB" id="A0A4C1VSP7"/>
<proteinExistence type="predicted"/>
<accession>A0A4C1VSP7</accession>
<reference evidence="2 3" key="1">
    <citation type="journal article" date="2019" name="Commun. Biol.">
        <title>The bagworm genome reveals a unique fibroin gene that provides high tensile strength.</title>
        <authorList>
            <person name="Kono N."/>
            <person name="Nakamura H."/>
            <person name="Ohtoshi R."/>
            <person name="Tomita M."/>
            <person name="Numata K."/>
            <person name="Arakawa K."/>
        </authorList>
    </citation>
    <scope>NUCLEOTIDE SEQUENCE [LARGE SCALE GENOMIC DNA]</scope>
</reference>
<sequence length="516" mass="57658">MWATTYLRTASGSRTGPGSESKTGPNPKLRSGLASVMSVETESESKYDLNRNQKRDQSIQKKRNSLYVHVGGVAGNYYMVVNAPYKKGMPGQCHGCQPYGHAAANCYVQLRCVNCECTRESGSKPSCYNCGQKHMAIYRGYPEAPKPKPIALNEKNRSAEVADLVAKLRKAKQGVDCLSIILENQALIKERALALLDGNSVTLLSSQFETCLLWKLDNEVIPESYNTAVRSLRNLEKKLLKDDRLKNEYCKRINNLLKNSHTGCRRTCVPLVHIFVDTRGRSYAAAVCWRVKLSENETAVSFIIGKARVAPLQIISIPRLELQATLLGARLTSSVLNIIELNVTRKIFWTDSRPVLYLGSVPIHDRSNHLLLIAGPNRRNTRRDFLCRGDLLEIPHKASHAPSTPPCVVWPRTVKLNRKPTNSIADSVMLSSGGLFYNRHLTFRFDNTYSSVRPIRAGEPQGSTLSPHLYSVYVNIDTLRSKTGIQLALFADDTTLFLRSNCLRGILPHYRGPLMS</sequence>
<evidence type="ECO:0000313" key="3">
    <source>
        <dbReference type="Proteomes" id="UP000299102"/>
    </source>
</evidence>
<name>A0A4C1VSP7_EUMVA</name>
<evidence type="ECO:0000256" key="1">
    <source>
        <dbReference type="SAM" id="MobiDB-lite"/>
    </source>
</evidence>
<dbReference type="Proteomes" id="UP000299102">
    <property type="component" value="Unassembled WGS sequence"/>
</dbReference>
<dbReference type="PANTHER" id="PTHR47331">
    <property type="entry name" value="PHD-TYPE DOMAIN-CONTAINING PROTEIN"/>
    <property type="match status" value="1"/>
</dbReference>
<gene>
    <name evidence="2" type="ORF">EVAR_33714_1</name>
</gene>
<dbReference type="Pfam" id="PF05380">
    <property type="entry name" value="Peptidase_A17"/>
    <property type="match status" value="1"/>
</dbReference>
<dbReference type="EMBL" id="BGZK01000405">
    <property type="protein sequence ID" value="GBP41723.1"/>
    <property type="molecule type" value="Genomic_DNA"/>
</dbReference>
<dbReference type="InterPro" id="IPR008042">
    <property type="entry name" value="Retrotrans_Pao"/>
</dbReference>
<evidence type="ECO:0000313" key="2">
    <source>
        <dbReference type="EMBL" id="GBP41723.1"/>
    </source>
</evidence>
<feature type="region of interest" description="Disordered" evidence="1">
    <location>
        <begin position="1"/>
        <end position="33"/>
    </location>
</feature>
<dbReference type="OrthoDB" id="7487068at2759"/>
<comment type="caution">
    <text evidence="2">The sequence shown here is derived from an EMBL/GenBank/DDBJ whole genome shotgun (WGS) entry which is preliminary data.</text>
</comment>
<keyword evidence="3" id="KW-1185">Reference proteome</keyword>